<gene>
    <name evidence="2" type="ORF">SLS63_009876</name>
</gene>
<evidence type="ECO:0000313" key="3">
    <source>
        <dbReference type="Proteomes" id="UP001430848"/>
    </source>
</evidence>
<proteinExistence type="predicted"/>
<dbReference type="Proteomes" id="UP001430848">
    <property type="component" value="Unassembled WGS sequence"/>
</dbReference>
<evidence type="ECO:0000256" key="1">
    <source>
        <dbReference type="SAM" id="SignalP"/>
    </source>
</evidence>
<feature type="chain" id="PRO_5045635168" description="Dynactin arp1 p25 subunit" evidence="1">
    <location>
        <begin position="20"/>
        <end position="209"/>
    </location>
</feature>
<organism evidence="2 3">
    <name type="scientific">Diaporthe eres</name>
    <name type="common">Phomopsis oblonga</name>
    <dbReference type="NCBI Taxonomy" id="83184"/>
    <lineage>
        <taxon>Eukaryota</taxon>
        <taxon>Fungi</taxon>
        <taxon>Dikarya</taxon>
        <taxon>Ascomycota</taxon>
        <taxon>Pezizomycotina</taxon>
        <taxon>Sordariomycetes</taxon>
        <taxon>Sordariomycetidae</taxon>
        <taxon>Diaporthales</taxon>
        <taxon>Diaporthaceae</taxon>
        <taxon>Diaporthe</taxon>
        <taxon>Diaporthe eres species complex</taxon>
    </lineage>
</organism>
<protein>
    <recommendedName>
        <fullName evidence="4">Dynactin arp1 p25 subunit</fullName>
    </recommendedName>
</protein>
<comment type="caution">
    <text evidence="2">The sequence shown here is derived from an EMBL/GenBank/DDBJ whole genome shotgun (WGS) entry which is preliminary data.</text>
</comment>
<feature type="signal peptide" evidence="1">
    <location>
        <begin position="1"/>
        <end position="19"/>
    </location>
</feature>
<evidence type="ECO:0000313" key="2">
    <source>
        <dbReference type="EMBL" id="KAK7720329.1"/>
    </source>
</evidence>
<evidence type="ECO:0008006" key="4">
    <source>
        <dbReference type="Google" id="ProtNLM"/>
    </source>
</evidence>
<keyword evidence="3" id="KW-1185">Reference proteome</keyword>
<sequence>MVALRWIIGTALAASTTLANDFAPAGVFIHPILAKRQNESVGSPSYNCHDNCGQAIIEVRNCNATICDDEVFQANYKNCLQCAGPDNEDIWKYYGDSIEAAAASCDLDTEPLAGQQEAVGTAVVASNSTAACEAAAAAGSESSSSSASASASATGASASASASASSSASESAASASGTASSAANAAPTAGAGFAAYGAVAVGALYAMGL</sequence>
<name>A0ABR1NYF7_DIAER</name>
<reference evidence="2 3" key="1">
    <citation type="submission" date="2024-02" db="EMBL/GenBank/DDBJ databases">
        <title>De novo assembly and annotation of 12 fungi associated with fruit tree decline syndrome in Ontario, Canada.</title>
        <authorList>
            <person name="Sulman M."/>
            <person name="Ellouze W."/>
            <person name="Ilyukhin E."/>
        </authorList>
    </citation>
    <scope>NUCLEOTIDE SEQUENCE [LARGE SCALE GENOMIC DNA]</scope>
    <source>
        <strain evidence="2 3">M169</strain>
    </source>
</reference>
<accession>A0ABR1NYF7</accession>
<dbReference type="EMBL" id="JAKNSF020000076">
    <property type="protein sequence ID" value="KAK7720329.1"/>
    <property type="molecule type" value="Genomic_DNA"/>
</dbReference>
<keyword evidence="1" id="KW-0732">Signal</keyword>